<sequence length="170" mass="19339">MYLYILNMRYVPTKQHTTPIHIHTYKYKYTYTPASNKAGVPSNNGWCTGPFGPFKVISGLHLCYRYPLPIVGRHKLARRQPTEYRTEADAVKSLKLNAVAAALSSSCTTINVLYCIVFDYFTRVLHMYICTYVYTCTTDHGKWRVELSCGPAAATRSHSRPSPIRQFASC</sequence>
<dbReference type="EMBL" id="CAJHJT010000034">
    <property type="protein sequence ID" value="CAD7002723.1"/>
    <property type="molecule type" value="Genomic_DNA"/>
</dbReference>
<protein>
    <submittedName>
        <fullName evidence="1">(Mediterranean fruit fly) hypothetical protein</fullName>
    </submittedName>
</protein>
<proteinExistence type="predicted"/>
<dbReference type="AlphaFoldDB" id="A0A811V009"/>
<dbReference type="Proteomes" id="UP000606786">
    <property type="component" value="Unassembled WGS sequence"/>
</dbReference>
<name>A0A811V009_CERCA</name>
<comment type="caution">
    <text evidence="1">The sequence shown here is derived from an EMBL/GenBank/DDBJ whole genome shotgun (WGS) entry which is preliminary data.</text>
</comment>
<keyword evidence="2" id="KW-1185">Reference proteome</keyword>
<organism evidence="1 2">
    <name type="scientific">Ceratitis capitata</name>
    <name type="common">Mediterranean fruit fly</name>
    <name type="synonym">Tephritis capitata</name>
    <dbReference type="NCBI Taxonomy" id="7213"/>
    <lineage>
        <taxon>Eukaryota</taxon>
        <taxon>Metazoa</taxon>
        <taxon>Ecdysozoa</taxon>
        <taxon>Arthropoda</taxon>
        <taxon>Hexapoda</taxon>
        <taxon>Insecta</taxon>
        <taxon>Pterygota</taxon>
        <taxon>Neoptera</taxon>
        <taxon>Endopterygota</taxon>
        <taxon>Diptera</taxon>
        <taxon>Brachycera</taxon>
        <taxon>Muscomorpha</taxon>
        <taxon>Tephritoidea</taxon>
        <taxon>Tephritidae</taxon>
        <taxon>Ceratitis</taxon>
        <taxon>Ceratitis</taxon>
    </lineage>
</organism>
<gene>
    <name evidence="1" type="ORF">CCAP1982_LOCUS11198</name>
</gene>
<evidence type="ECO:0000313" key="2">
    <source>
        <dbReference type="Proteomes" id="UP000606786"/>
    </source>
</evidence>
<accession>A0A811V009</accession>
<reference evidence="1" key="1">
    <citation type="submission" date="2020-11" db="EMBL/GenBank/DDBJ databases">
        <authorList>
            <person name="Whitehead M."/>
        </authorList>
    </citation>
    <scope>NUCLEOTIDE SEQUENCE</scope>
    <source>
        <strain evidence="1">EGII</strain>
    </source>
</reference>
<evidence type="ECO:0000313" key="1">
    <source>
        <dbReference type="EMBL" id="CAD7002723.1"/>
    </source>
</evidence>